<sequence>MSEFLQVCSVNDLVKDAGVAALVNNKQVALFYIDGQVYATDNYDPLGQANVMSRGMTGDRQGELTVASPLHKEHYSLISGQCLDKEGIAISVYPVRVVGETVEVAVS</sequence>
<keyword evidence="1" id="KW-0001">2Fe-2S</keyword>
<keyword evidence="6" id="KW-0534">Nitrate assimilation</keyword>
<organism evidence="8 9">
    <name type="scientific">Hydrogenovibrio marinus</name>
    <dbReference type="NCBI Taxonomy" id="28885"/>
    <lineage>
        <taxon>Bacteria</taxon>
        <taxon>Pseudomonadati</taxon>
        <taxon>Pseudomonadota</taxon>
        <taxon>Gammaproteobacteria</taxon>
        <taxon>Thiotrichales</taxon>
        <taxon>Piscirickettsiaceae</taxon>
        <taxon>Hydrogenovibrio</taxon>
    </lineage>
</organism>
<accession>A0A066ZNQ7</accession>
<evidence type="ECO:0000256" key="1">
    <source>
        <dbReference type="ARBA" id="ARBA00022714"/>
    </source>
</evidence>
<dbReference type="RefSeq" id="WP_029909650.1">
    <property type="nucleotide sequence ID" value="NZ_AP020335.1"/>
</dbReference>
<dbReference type="SUPFAM" id="SSF50022">
    <property type="entry name" value="ISP domain"/>
    <property type="match status" value="1"/>
</dbReference>
<keyword evidence="4" id="KW-0408">Iron</keyword>
<proteinExistence type="predicted"/>
<comment type="caution">
    <text evidence="8">The sequence shown here is derived from an EMBL/GenBank/DDBJ whole genome shotgun (WGS) entry which is preliminary data.</text>
</comment>
<keyword evidence="5" id="KW-0411">Iron-sulfur</keyword>
<dbReference type="Gene3D" id="2.102.10.10">
    <property type="entry name" value="Rieske [2Fe-2S] iron-sulphur domain"/>
    <property type="match status" value="1"/>
</dbReference>
<protein>
    <submittedName>
        <fullName evidence="8">Nitrite reductase</fullName>
    </submittedName>
</protein>
<dbReference type="EMBL" id="JMIU01000001">
    <property type="protein sequence ID" value="KDN95458.1"/>
    <property type="molecule type" value="Genomic_DNA"/>
</dbReference>
<dbReference type="Pfam" id="PF13806">
    <property type="entry name" value="Rieske_2"/>
    <property type="match status" value="1"/>
</dbReference>
<dbReference type="GO" id="GO:0051537">
    <property type="term" value="F:2 iron, 2 sulfur cluster binding"/>
    <property type="evidence" value="ECO:0007669"/>
    <property type="project" value="UniProtKB-KW"/>
</dbReference>
<dbReference type="GO" id="GO:0042128">
    <property type="term" value="P:nitrate assimilation"/>
    <property type="evidence" value="ECO:0007669"/>
    <property type="project" value="UniProtKB-KW"/>
</dbReference>
<gene>
    <name evidence="8" type="ORF">EI16_03920</name>
</gene>
<dbReference type="InterPro" id="IPR012748">
    <property type="entry name" value="Rieske-like_NirD"/>
</dbReference>
<dbReference type="NCBIfam" id="TIGR02378">
    <property type="entry name" value="nirD_assim_sml"/>
    <property type="match status" value="1"/>
</dbReference>
<keyword evidence="2" id="KW-0479">Metal-binding</keyword>
<dbReference type="PANTHER" id="PTHR40562:SF1">
    <property type="entry name" value="NITRITE REDUCTASE (NADH) SMALL SUBUNIT"/>
    <property type="match status" value="1"/>
</dbReference>
<dbReference type="GO" id="GO:0046872">
    <property type="term" value="F:metal ion binding"/>
    <property type="evidence" value="ECO:0007669"/>
    <property type="project" value="UniProtKB-KW"/>
</dbReference>
<evidence type="ECO:0000256" key="3">
    <source>
        <dbReference type="ARBA" id="ARBA00023002"/>
    </source>
</evidence>
<dbReference type="InterPro" id="IPR017941">
    <property type="entry name" value="Rieske_2Fe-2S"/>
</dbReference>
<name>A0A066ZNQ7_HYDMR</name>
<evidence type="ECO:0000313" key="9">
    <source>
        <dbReference type="Proteomes" id="UP000027341"/>
    </source>
</evidence>
<evidence type="ECO:0000256" key="5">
    <source>
        <dbReference type="ARBA" id="ARBA00023014"/>
    </source>
</evidence>
<dbReference type="InterPro" id="IPR017881">
    <property type="entry name" value="NirD"/>
</dbReference>
<dbReference type="InterPro" id="IPR036922">
    <property type="entry name" value="Rieske_2Fe-2S_sf"/>
</dbReference>
<reference evidence="8 9" key="1">
    <citation type="submission" date="2014-04" db="EMBL/GenBank/DDBJ databases">
        <title>Draft genome sequence of Hydrogenovibrio marinus MH-110, a model organism for aerobic H2 metabolism.</title>
        <authorList>
            <person name="Cha H.J."/>
            <person name="Jo B.H."/>
            <person name="Hwang B.H."/>
        </authorList>
    </citation>
    <scope>NUCLEOTIDE SEQUENCE [LARGE SCALE GENOMIC DNA]</scope>
    <source>
        <strain evidence="8 9">MH-110</strain>
    </source>
</reference>
<evidence type="ECO:0000259" key="7">
    <source>
        <dbReference type="PROSITE" id="PS51296"/>
    </source>
</evidence>
<dbReference type="CDD" id="cd03529">
    <property type="entry name" value="Rieske_NirD"/>
    <property type="match status" value="1"/>
</dbReference>
<evidence type="ECO:0000313" key="8">
    <source>
        <dbReference type="EMBL" id="KDN95458.1"/>
    </source>
</evidence>
<evidence type="ECO:0000256" key="6">
    <source>
        <dbReference type="ARBA" id="ARBA00023063"/>
    </source>
</evidence>
<dbReference type="AlphaFoldDB" id="A0A066ZNQ7"/>
<dbReference type="PROSITE" id="PS51296">
    <property type="entry name" value="RIESKE"/>
    <property type="match status" value="1"/>
</dbReference>
<keyword evidence="9" id="KW-1185">Reference proteome</keyword>
<keyword evidence="3" id="KW-0560">Oxidoreductase</keyword>
<dbReference type="GO" id="GO:0008942">
    <property type="term" value="F:nitrite reductase [NAD(P)H] activity"/>
    <property type="evidence" value="ECO:0007669"/>
    <property type="project" value="InterPro"/>
</dbReference>
<evidence type="ECO:0000256" key="4">
    <source>
        <dbReference type="ARBA" id="ARBA00023004"/>
    </source>
</evidence>
<dbReference type="STRING" id="28885.EI16_03920"/>
<dbReference type="PROSITE" id="PS51300">
    <property type="entry name" value="NIRD"/>
    <property type="match status" value="1"/>
</dbReference>
<evidence type="ECO:0000256" key="2">
    <source>
        <dbReference type="ARBA" id="ARBA00022723"/>
    </source>
</evidence>
<dbReference type="Proteomes" id="UP000027341">
    <property type="component" value="Unassembled WGS sequence"/>
</dbReference>
<dbReference type="PANTHER" id="PTHR40562">
    <property type="match status" value="1"/>
</dbReference>
<feature type="domain" description="Rieske" evidence="7">
    <location>
        <begin position="5"/>
        <end position="104"/>
    </location>
</feature>